<evidence type="ECO:0000313" key="4">
    <source>
        <dbReference type="Proteomes" id="UP000476176"/>
    </source>
</evidence>
<organism evidence="2 3">
    <name type="scientific">Phytophthora fragariae</name>
    <dbReference type="NCBI Taxonomy" id="53985"/>
    <lineage>
        <taxon>Eukaryota</taxon>
        <taxon>Sar</taxon>
        <taxon>Stramenopiles</taxon>
        <taxon>Oomycota</taxon>
        <taxon>Peronosporomycetes</taxon>
        <taxon>Peronosporales</taxon>
        <taxon>Peronosporaceae</taxon>
        <taxon>Phytophthora</taxon>
    </lineage>
</organism>
<comment type="caution">
    <text evidence="2">The sequence shown here is derived from an EMBL/GenBank/DDBJ whole genome shotgun (WGS) entry which is preliminary data.</text>
</comment>
<dbReference type="Proteomes" id="UP000440367">
    <property type="component" value="Unassembled WGS sequence"/>
</dbReference>
<dbReference type="PANTHER" id="PTHR33714">
    <property type="entry name" value="COUNTING FACTOR-ASSOCIATED PROTEIN A-RELATED"/>
    <property type="match status" value="1"/>
</dbReference>
<evidence type="ECO:0000313" key="3">
    <source>
        <dbReference type="Proteomes" id="UP000440367"/>
    </source>
</evidence>
<gene>
    <name evidence="2" type="ORF">PF002_g13778</name>
    <name evidence="1" type="ORF">PF004_g21986</name>
</gene>
<name>A0A6A3Z1G1_9STRA</name>
<evidence type="ECO:0000313" key="2">
    <source>
        <dbReference type="EMBL" id="KAE9227623.1"/>
    </source>
</evidence>
<dbReference type="PANTHER" id="PTHR33714:SF3">
    <property type="entry name" value="COUNTING FACTOR-ASSOCIATED PROTEIN A-RELATED"/>
    <property type="match status" value="1"/>
</dbReference>
<protein>
    <submittedName>
        <fullName evidence="2">Uncharacterized protein</fullName>
    </submittedName>
</protein>
<evidence type="ECO:0000313" key="1">
    <source>
        <dbReference type="EMBL" id="KAE9190153.1"/>
    </source>
</evidence>
<dbReference type="EMBL" id="QXGD01000711">
    <property type="protein sequence ID" value="KAE9227623.1"/>
    <property type="molecule type" value="Genomic_DNA"/>
</dbReference>
<proteinExistence type="predicted"/>
<reference evidence="2 3" key="1">
    <citation type="submission" date="2018-08" db="EMBL/GenBank/DDBJ databases">
        <title>Genomic investigation of the strawberry pathogen Phytophthora fragariae indicates pathogenicity is determined by transcriptional variation in three key races.</title>
        <authorList>
            <person name="Adams T.M."/>
            <person name="Armitage A.D."/>
            <person name="Sobczyk M.K."/>
            <person name="Bates H.J."/>
            <person name="Dunwell J.M."/>
            <person name="Nellist C.F."/>
            <person name="Harrison R.J."/>
        </authorList>
    </citation>
    <scope>NUCLEOTIDE SEQUENCE [LARGE SCALE GENOMIC DNA]</scope>
    <source>
        <strain evidence="2 3">BC-1</strain>
        <strain evidence="1 4">BC-23</strain>
    </source>
</reference>
<dbReference type="EMBL" id="QXGC01002146">
    <property type="protein sequence ID" value="KAE9190153.1"/>
    <property type="molecule type" value="Genomic_DNA"/>
</dbReference>
<accession>A0A6A3Z1G1</accession>
<dbReference type="Proteomes" id="UP000476176">
    <property type="component" value="Unassembled WGS sequence"/>
</dbReference>
<sequence>MLPLCSGPPAAVESHTIVALYEDSSCSAPAVSVALTSEMVCIPQTDHYDPVCTSDGESYTASDCTKYYSGGWDNLGIISNAFGSLPYLVVEKFVWCGLVDTVMDVMVYRLDENCYLNAAGNASHKLTLGRKLTITTYADANCMNAASEVTADRSTIPSKGCSAGDMKFLLFNAIPVFSVLAVYEDSTCSGTPSQLIFAPAIGCHDSPAIANAPCKNIGNSLFALSSCTQDYSAFGASVFGTGNPYVIEEASSQSGCGKIGLVTMYPPDDTCHNKPHSVYSFRATMDTDDTLFLTMFTDLDCTGKDGTTTLSRDELMLPTCSMEECFFLDYLCSLENCDWWWGCSRKLSIGGINIGANAIKSAVMVFNESSCANDPVQIIAKNQLTCSPQTPTCTELSIGSNGMYQDRACIGDVAAFAESRFTSSPYLIIEKYKDGTYCGKEKETVVYKADGTCYYSYIDGVSVRILPSFGNSVTIIKYQTTPCSDSDAEIVAIGSTYVNTRKNTP</sequence>
<dbReference type="AlphaFoldDB" id="A0A6A3Z1G1"/>